<comment type="caution">
    <text evidence="3">The sequence shown here is derived from an EMBL/GenBank/DDBJ whole genome shotgun (WGS) entry which is preliminary data.</text>
</comment>
<feature type="transmembrane region" description="Helical" evidence="1">
    <location>
        <begin position="54"/>
        <end position="76"/>
    </location>
</feature>
<keyword evidence="4" id="KW-1185">Reference proteome</keyword>
<dbReference type="RefSeq" id="WP_271316989.1">
    <property type="nucleotide sequence ID" value="NZ_JAAGKO020000086.1"/>
</dbReference>
<keyword evidence="1" id="KW-0812">Transmembrane</keyword>
<name>A0AA90K8J7_9ACTN</name>
<keyword evidence="1" id="KW-1133">Transmembrane helix</keyword>
<feature type="transmembrane region" description="Helical" evidence="1">
    <location>
        <begin position="196"/>
        <end position="214"/>
    </location>
</feature>
<dbReference type="EMBL" id="JAAGKO020000086">
    <property type="protein sequence ID" value="MDI5967361.1"/>
    <property type="molecule type" value="Genomic_DNA"/>
</dbReference>
<keyword evidence="1" id="KW-0472">Membrane</keyword>
<evidence type="ECO:0000256" key="1">
    <source>
        <dbReference type="SAM" id="Phobius"/>
    </source>
</evidence>
<reference evidence="3 4" key="1">
    <citation type="submission" date="2023-05" db="EMBL/GenBank/DDBJ databases">
        <title>Streptantibioticus silvisoli sp. nov., acidotolerant actinomycetes 1 from pine litter.</title>
        <authorList>
            <person name="Swiecimska M."/>
            <person name="Golinska P."/>
            <person name="Sangal V."/>
            <person name="Wachnowicz B."/>
            <person name="Goodfellow M."/>
        </authorList>
    </citation>
    <scope>NUCLEOTIDE SEQUENCE</scope>
    <source>
        <strain evidence="3">SL13</strain>
        <strain evidence="2 4">SL54</strain>
    </source>
</reference>
<dbReference type="EMBL" id="JABXJJ020000013">
    <property type="protein sequence ID" value="MDI5970138.1"/>
    <property type="molecule type" value="Genomic_DNA"/>
</dbReference>
<dbReference type="AlphaFoldDB" id="A0AA90K8J7"/>
<evidence type="ECO:0000313" key="2">
    <source>
        <dbReference type="EMBL" id="MDI5967361.1"/>
    </source>
</evidence>
<organism evidence="3">
    <name type="scientific">Streptantibioticus silvisoli</name>
    <dbReference type="NCBI Taxonomy" id="2705255"/>
    <lineage>
        <taxon>Bacteria</taxon>
        <taxon>Bacillati</taxon>
        <taxon>Actinomycetota</taxon>
        <taxon>Actinomycetes</taxon>
        <taxon>Kitasatosporales</taxon>
        <taxon>Streptomycetaceae</taxon>
        <taxon>Streptantibioticus</taxon>
    </lineage>
</organism>
<evidence type="ECO:0000313" key="4">
    <source>
        <dbReference type="Proteomes" id="UP001156398"/>
    </source>
</evidence>
<dbReference type="Proteomes" id="UP001156398">
    <property type="component" value="Unassembled WGS sequence"/>
</dbReference>
<evidence type="ECO:0000313" key="3">
    <source>
        <dbReference type="EMBL" id="MDI5970138.1"/>
    </source>
</evidence>
<gene>
    <name evidence="2" type="ORF">POF43_032350</name>
    <name evidence="3" type="ORF">POF50_012440</name>
</gene>
<accession>A0AA90K8J7</accession>
<proteinExistence type="predicted"/>
<sequence length="217" mass="23573">MTSPTPSPQPPEQSAYADRAFRSPMGVFGGVLLLIFGVWLVTDAALHGPGRTPWVALSGMLLAAPLVIAFTVRPVVYVSDKRMLVRNPFRTVTIPLARVESVEAKYSTEVFAGGKKYQLWAVPVSMRARKRADRRSTRTMVPDGPPGLFGRTRVRHVTPAAEPVLASSDQAVIALRDLVELHSAAPQAQGEITQRWAWPVYVPAALGLIALIVVNTV</sequence>
<feature type="transmembrane region" description="Helical" evidence="1">
    <location>
        <begin position="21"/>
        <end position="42"/>
    </location>
</feature>
<protein>
    <submittedName>
        <fullName evidence="3">PH domain-containing protein</fullName>
    </submittedName>
</protein>